<dbReference type="SMART" id="SM00421">
    <property type="entry name" value="HTH_LUXR"/>
    <property type="match status" value="1"/>
</dbReference>
<protein>
    <submittedName>
        <fullName evidence="6">Response regulator transcription factor</fullName>
    </submittedName>
</protein>
<feature type="domain" description="Response regulatory" evidence="5">
    <location>
        <begin position="6"/>
        <end position="122"/>
    </location>
</feature>
<comment type="caution">
    <text evidence="6">The sequence shown here is derived from an EMBL/GenBank/DDBJ whole genome shotgun (WGS) entry which is preliminary data.</text>
</comment>
<feature type="modified residue" description="4-aspartylphosphate" evidence="3">
    <location>
        <position position="57"/>
    </location>
</feature>
<evidence type="ECO:0000313" key="7">
    <source>
        <dbReference type="Proteomes" id="UP001232536"/>
    </source>
</evidence>
<dbReference type="Pfam" id="PF00196">
    <property type="entry name" value="GerE"/>
    <property type="match status" value="1"/>
</dbReference>
<dbReference type="SUPFAM" id="SSF52172">
    <property type="entry name" value="CheY-like"/>
    <property type="match status" value="1"/>
</dbReference>
<organism evidence="6 7">
    <name type="scientific">Actinotalea lenta</name>
    <dbReference type="NCBI Taxonomy" id="3064654"/>
    <lineage>
        <taxon>Bacteria</taxon>
        <taxon>Bacillati</taxon>
        <taxon>Actinomycetota</taxon>
        <taxon>Actinomycetes</taxon>
        <taxon>Micrococcales</taxon>
        <taxon>Cellulomonadaceae</taxon>
        <taxon>Actinotalea</taxon>
    </lineage>
</organism>
<sequence>MTEVIRVLVVDDHPLHRDGARGILAQHQDIEVVGEADSGEMAVALAARLEPDVVLMDVRLPGISGIEATRLLRDAHPRVHVLIVSAYEDDEYVRGALEAGASGHLSKAAPGHDLVDAIRSVVAGRSVVRHDVLARLLATHRDTRSQAPALSEREHAVLDLLAQGLPNKRIAGRLHISPRTVERHCEGIYAKLAVHSRTEAVVTALALGLVRGPDADR</sequence>
<reference evidence="6 7" key="1">
    <citation type="submission" date="2023-07" db="EMBL/GenBank/DDBJ databases">
        <title>Description of novel actinomycetes strains, isolated from tidal flat sediment.</title>
        <authorList>
            <person name="Lu C."/>
        </authorList>
    </citation>
    <scope>NUCLEOTIDE SEQUENCE [LARGE SCALE GENOMIC DNA]</scope>
    <source>
        <strain evidence="6 7">SYSU T00b441</strain>
    </source>
</reference>
<evidence type="ECO:0000259" key="4">
    <source>
        <dbReference type="PROSITE" id="PS50043"/>
    </source>
</evidence>
<accession>A0ABT9D9M7</accession>
<evidence type="ECO:0000256" key="3">
    <source>
        <dbReference type="PROSITE-ProRule" id="PRU00169"/>
    </source>
</evidence>
<dbReference type="RefSeq" id="WP_304601232.1">
    <property type="nucleotide sequence ID" value="NZ_JAUQYP010000001.1"/>
</dbReference>
<dbReference type="PANTHER" id="PTHR43214:SF43">
    <property type="entry name" value="TWO-COMPONENT RESPONSE REGULATOR"/>
    <property type="match status" value="1"/>
</dbReference>
<dbReference type="InterPro" id="IPR001789">
    <property type="entry name" value="Sig_transdc_resp-reg_receiver"/>
</dbReference>
<dbReference type="SUPFAM" id="SSF46894">
    <property type="entry name" value="C-terminal effector domain of the bipartite response regulators"/>
    <property type="match status" value="1"/>
</dbReference>
<dbReference type="EMBL" id="JAUQYP010000001">
    <property type="protein sequence ID" value="MDO8107614.1"/>
    <property type="molecule type" value="Genomic_DNA"/>
</dbReference>
<proteinExistence type="predicted"/>
<feature type="domain" description="HTH luxR-type" evidence="4">
    <location>
        <begin position="143"/>
        <end position="208"/>
    </location>
</feature>
<evidence type="ECO:0000256" key="1">
    <source>
        <dbReference type="ARBA" id="ARBA00022553"/>
    </source>
</evidence>
<dbReference type="PRINTS" id="PR00038">
    <property type="entry name" value="HTHLUXR"/>
</dbReference>
<name>A0ABT9D9M7_9CELL</name>
<evidence type="ECO:0000259" key="5">
    <source>
        <dbReference type="PROSITE" id="PS50110"/>
    </source>
</evidence>
<dbReference type="InterPro" id="IPR000792">
    <property type="entry name" value="Tscrpt_reg_LuxR_C"/>
</dbReference>
<evidence type="ECO:0000256" key="2">
    <source>
        <dbReference type="ARBA" id="ARBA00023125"/>
    </source>
</evidence>
<keyword evidence="7" id="KW-1185">Reference proteome</keyword>
<dbReference type="SMART" id="SM00448">
    <property type="entry name" value="REC"/>
    <property type="match status" value="1"/>
</dbReference>
<dbReference type="PROSITE" id="PS50110">
    <property type="entry name" value="RESPONSE_REGULATORY"/>
    <property type="match status" value="1"/>
</dbReference>
<dbReference type="CDD" id="cd17535">
    <property type="entry name" value="REC_NarL-like"/>
    <property type="match status" value="1"/>
</dbReference>
<gene>
    <name evidence="6" type="ORF">Q6348_10445</name>
</gene>
<evidence type="ECO:0000313" key="6">
    <source>
        <dbReference type="EMBL" id="MDO8107614.1"/>
    </source>
</evidence>
<dbReference type="PROSITE" id="PS50043">
    <property type="entry name" value="HTH_LUXR_2"/>
    <property type="match status" value="1"/>
</dbReference>
<dbReference type="InterPro" id="IPR058245">
    <property type="entry name" value="NreC/VraR/RcsB-like_REC"/>
</dbReference>
<dbReference type="InterPro" id="IPR011006">
    <property type="entry name" value="CheY-like_superfamily"/>
</dbReference>
<dbReference type="Pfam" id="PF00072">
    <property type="entry name" value="Response_reg"/>
    <property type="match status" value="1"/>
</dbReference>
<dbReference type="InterPro" id="IPR039420">
    <property type="entry name" value="WalR-like"/>
</dbReference>
<dbReference type="CDD" id="cd06170">
    <property type="entry name" value="LuxR_C_like"/>
    <property type="match status" value="1"/>
</dbReference>
<dbReference type="InterPro" id="IPR016032">
    <property type="entry name" value="Sig_transdc_resp-reg_C-effctor"/>
</dbReference>
<keyword evidence="1 3" id="KW-0597">Phosphoprotein</keyword>
<dbReference type="Gene3D" id="3.40.50.2300">
    <property type="match status" value="1"/>
</dbReference>
<keyword evidence="2" id="KW-0238">DNA-binding</keyword>
<dbReference type="Proteomes" id="UP001232536">
    <property type="component" value="Unassembled WGS sequence"/>
</dbReference>
<dbReference type="PANTHER" id="PTHR43214">
    <property type="entry name" value="TWO-COMPONENT RESPONSE REGULATOR"/>
    <property type="match status" value="1"/>
</dbReference>